<sequence>MAGRSHASRIDDSRLREVHHFSLSSRPHNSRSVILEDRIAIQHREIQSLLEENQRLASAHVALKHELAAAQRELRLVSAKAADVKAESDAHVRDLYERSLVMEAEVREIDAMSAELAQVRSDLQKLGPAPQELAAQFRAIEDDIARARSEVQQVPAIKSEIERTHKEIQRGRAAIEYEKKTRAHNLEQRQLMERHKTSMAGEIERLRAELANAEKRARAAAAAANAANPSTGYAVGYGNPVVAYQVNSYPDPYGTDQVQVVADAGPQYGSGAMPHGTYDMQGTHVYR</sequence>
<keyword evidence="4 6" id="KW-0175">Coiled coil</keyword>
<evidence type="ECO:0000256" key="2">
    <source>
        <dbReference type="ARBA" id="ARBA00022473"/>
    </source>
</evidence>
<keyword evidence="2" id="KW-0217">Developmental protein</keyword>
<evidence type="ECO:0000256" key="3">
    <source>
        <dbReference type="ARBA" id="ARBA00022782"/>
    </source>
</evidence>
<keyword evidence="3" id="KW-0221">Differentiation</keyword>
<comment type="similarity">
    <text evidence="1">Belongs to the FLX family.</text>
</comment>
<reference evidence="7 8" key="1">
    <citation type="submission" date="2019-06" db="EMBL/GenBank/DDBJ databases">
        <title>A chromosomal-level reference genome of Carpinus fangiana (Coryloideae, Betulaceae).</title>
        <authorList>
            <person name="Yang X."/>
            <person name="Wang Z."/>
            <person name="Zhang L."/>
            <person name="Hao G."/>
            <person name="Liu J."/>
            <person name="Yang Y."/>
        </authorList>
    </citation>
    <scope>NUCLEOTIDE SEQUENCE [LARGE SCALE GENOMIC DNA]</scope>
    <source>
        <strain evidence="7">Cfa_2016G</strain>
        <tissue evidence="7">Leaf</tissue>
    </source>
</reference>
<proteinExistence type="inferred from homology"/>
<name>A0A660KSC3_9ROSI</name>
<evidence type="ECO:0000256" key="6">
    <source>
        <dbReference type="SAM" id="Coils"/>
    </source>
</evidence>
<dbReference type="EMBL" id="CM017324">
    <property type="protein sequence ID" value="KAE8039337.1"/>
    <property type="molecule type" value="Genomic_DNA"/>
</dbReference>
<dbReference type="AlphaFoldDB" id="A0A660KSC3"/>
<protein>
    <recommendedName>
        <fullName evidence="9">Protein FLC EXPRESSOR</fullName>
    </recommendedName>
</protein>
<dbReference type="InterPro" id="IPR040353">
    <property type="entry name" value="FLX/FLX-like"/>
</dbReference>
<dbReference type="OrthoDB" id="1928946at2759"/>
<evidence type="ECO:0000256" key="5">
    <source>
        <dbReference type="ARBA" id="ARBA00023089"/>
    </source>
</evidence>
<keyword evidence="5" id="KW-0287">Flowering</keyword>
<gene>
    <name evidence="7" type="ORF">FH972_011759</name>
</gene>
<dbReference type="Proteomes" id="UP000327013">
    <property type="component" value="Chromosome 4"/>
</dbReference>
<dbReference type="GO" id="GO:0009908">
    <property type="term" value="P:flower development"/>
    <property type="evidence" value="ECO:0007669"/>
    <property type="project" value="UniProtKB-KW"/>
</dbReference>
<feature type="coiled-coil region" evidence="6">
    <location>
        <begin position="46"/>
        <end position="122"/>
    </location>
</feature>
<evidence type="ECO:0000256" key="4">
    <source>
        <dbReference type="ARBA" id="ARBA00023054"/>
    </source>
</evidence>
<organism evidence="7 8">
    <name type="scientific">Carpinus fangiana</name>
    <dbReference type="NCBI Taxonomy" id="176857"/>
    <lineage>
        <taxon>Eukaryota</taxon>
        <taxon>Viridiplantae</taxon>
        <taxon>Streptophyta</taxon>
        <taxon>Embryophyta</taxon>
        <taxon>Tracheophyta</taxon>
        <taxon>Spermatophyta</taxon>
        <taxon>Magnoliopsida</taxon>
        <taxon>eudicotyledons</taxon>
        <taxon>Gunneridae</taxon>
        <taxon>Pentapetalae</taxon>
        <taxon>rosids</taxon>
        <taxon>fabids</taxon>
        <taxon>Fagales</taxon>
        <taxon>Betulaceae</taxon>
        <taxon>Carpinus</taxon>
    </lineage>
</organism>
<evidence type="ECO:0000256" key="1">
    <source>
        <dbReference type="ARBA" id="ARBA00005405"/>
    </source>
</evidence>
<evidence type="ECO:0008006" key="9">
    <source>
        <dbReference type="Google" id="ProtNLM"/>
    </source>
</evidence>
<evidence type="ECO:0000313" key="8">
    <source>
        <dbReference type="Proteomes" id="UP000327013"/>
    </source>
</evidence>
<evidence type="ECO:0000313" key="7">
    <source>
        <dbReference type="EMBL" id="KAE8039337.1"/>
    </source>
</evidence>
<keyword evidence="8" id="KW-1185">Reference proteome</keyword>
<dbReference type="PANTHER" id="PTHR33405">
    <property type="entry name" value="PROTEIN FLX-LIKE 2"/>
    <property type="match status" value="1"/>
</dbReference>
<dbReference type="GO" id="GO:0030154">
    <property type="term" value="P:cell differentiation"/>
    <property type="evidence" value="ECO:0007669"/>
    <property type="project" value="UniProtKB-KW"/>
</dbReference>
<feature type="coiled-coil region" evidence="6">
    <location>
        <begin position="196"/>
        <end position="223"/>
    </location>
</feature>
<dbReference type="PANTHER" id="PTHR33405:SF17">
    <property type="entry name" value="PROTEIN FLC EXPRESSOR"/>
    <property type="match status" value="1"/>
</dbReference>
<accession>A0A660KSC3</accession>